<dbReference type="GO" id="GO:0005886">
    <property type="term" value="C:plasma membrane"/>
    <property type="evidence" value="ECO:0007669"/>
    <property type="project" value="UniProtKB-SubCell"/>
</dbReference>
<accession>A0AA36FY17</accession>
<dbReference type="EMBL" id="CATQJA010002522">
    <property type="protein sequence ID" value="CAJ0571000.1"/>
    <property type="molecule type" value="Genomic_DNA"/>
</dbReference>
<dbReference type="CDD" id="cd06261">
    <property type="entry name" value="TM_PBP2"/>
    <property type="match status" value="1"/>
</dbReference>
<dbReference type="InterPro" id="IPR035906">
    <property type="entry name" value="MetI-like_sf"/>
</dbReference>
<dbReference type="Gene3D" id="1.10.3720.10">
    <property type="entry name" value="MetI-like"/>
    <property type="match status" value="1"/>
</dbReference>
<reference evidence="9" key="1">
    <citation type="submission" date="2023-06" db="EMBL/GenBank/DDBJ databases">
        <authorList>
            <person name="Delattre M."/>
        </authorList>
    </citation>
    <scope>NUCLEOTIDE SEQUENCE</scope>
    <source>
        <strain evidence="9">AF72</strain>
    </source>
</reference>
<gene>
    <name evidence="9" type="ORF">MSPICULIGERA_LOCUS9428</name>
</gene>
<proteinExistence type="predicted"/>
<dbReference type="GO" id="GO:0055085">
    <property type="term" value="P:transmembrane transport"/>
    <property type="evidence" value="ECO:0007669"/>
    <property type="project" value="InterPro"/>
</dbReference>
<evidence type="ECO:0000256" key="1">
    <source>
        <dbReference type="ARBA" id="ARBA00004651"/>
    </source>
</evidence>
<dbReference type="PANTHER" id="PTHR43744:SF9">
    <property type="entry name" value="POLYGALACTURONAN_RHAMNOGALACTURONAN TRANSPORT SYSTEM PERMEASE PROTEIN YTCP"/>
    <property type="match status" value="1"/>
</dbReference>
<feature type="transmembrane region" description="Helical" evidence="7">
    <location>
        <begin position="371"/>
        <end position="391"/>
    </location>
</feature>
<keyword evidence="2" id="KW-0813">Transport</keyword>
<dbReference type="GO" id="GO:0000155">
    <property type="term" value="F:phosphorelay sensor kinase activity"/>
    <property type="evidence" value="ECO:0007669"/>
    <property type="project" value="InterPro"/>
</dbReference>
<comment type="subcellular location">
    <subcellularLocation>
        <location evidence="1">Cell membrane</location>
        <topology evidence="1">Multi-pass membrane protein</topology>
    </subcellularLocation>
</comment>
<feature type="non-terminal residue" evidence="9">
    <location>
        <position position="409"/>
    </location>
</feature>
<organism evidence="9 10">
    <name type="scientific">Mesorhabditis spiculigera</name>
    <dbReference type="NCBI Taxonomy" id="96644"/>
    <lineage>
        <taxon>Eukaryota</taxon>
        <taxon>Metazoa</taxon>
        <taxon>Ecdysozoa</taxon>
        <taxon>Nematoda</taxon>
        <taxon>Chromadorea</taxon>
        <taxon>Rhabditida</taxon>
        <taxon>Rhabditina</taxon>
        <taxon>Rhabditomorpha</taxon>
        <taxon>Rhabditoidea</taxon>
        <taxon>Rhabditidae</taxon>
        <taxon>Mesorhabditinae</taxon>
        <taxon>Mesorhabditis</taxon>
    </lineage>
</organism>
<keyword evidence="5 7" id="KW-1133">Transmembrane helix</keyword>
<evidence type="ECO:0000256" key="5">
    <source>
        <dbReference type="ARBA" id="ARBA00022989"/>
    </source>
</evidence>
<dbReference type="PANTHER" id="PTHR43744">
    <property type="entry name" value="ABC TRANSPORTER PERMEASE PROTEIN MG189-RELATED-RELATED"/>
    <property type="match status" value="1"/>
</dbReference>
<keyword evidence="4 7" id="KW-0812">Transmembrane</keyword>
<dbReference type="Proteomes" id="UP001177023">
    <property type="component" value="Unassembled WGS sequence"/>
</dbReference>
<feature type="transmembrane region" description="Helical" evidence="7">
    <location>
        <begin position="272"/>
        <end position="293"/>
    </location>
</feature>
<feature type="transmembrane region" description="Helical" evidence="7">
    <location>
        <begin position="313"/>
        <end position="340"/>
    </location>
</feature>
<evidence type="ECO:0000256" key="6">
    <source>
        <dbReference type="ARBA" id="ARBA00023136"/>
    </source>
</evidence>
<keyword evidence="3" id="KW-1003">Cell membrane</keyword>
<dbReference type="SUPFAM" id="SSF161098">
    <property type="entry name" value="MetI-like"/>
    <property type="match status" value="1"/>
</dbReference>
<protein>
    <recommendedName>
        <fullName evidence="8">ABC transmembrane type-1 domain-containing protein</fullName>
    </recommendedName>
</protein>
<name>A0AA36FY17_9BILA</name>
<evidence type="ECO:0000313" key="10">
    <source>
        <dbReference type="Proteomes" id="UP001177023"/>
    </source>
</evidence>
<dbReference type="Pfam" id="PF06580">
    <property type="entry name" value="His_kinase"/>
    <property type="match status" value="1"/>
</dbReference>
<evidence type="ECO:0000256" key="3">
    <source>
        <dbReference type="ARBA" id="ARBA00022475"/>
    </source>
</evidence>
<keyword evidence="6 7" id="KW-0472">Membrane</keyword>
<evidence type="ECO:0000259" key="8">
    <source>
        <dbReference type="PROSITE" id="PS50928"/>
    </source>
</evidence>
<evidence type="ECO:0000313" key="9">
    <source>
        <dbReference type="EMBL" id="CAJ0571000.1"/>
    </source>
</evidence>
<feature type="transmembrane region" description="Helical" evidence="7">
    <location>
        <begin position="142"/>
        <end position="167"/>
    </location>
</feature>
<evidence type="ECO:0000256" key="7">
    <source>
        <dbReference type="SAM" id="Phobius"/>
    </source>
</evidence>
<dbReference type="InterPro" id="IPR036890">
    <property type="entry name" value="HATPase_C_sf"/>
</dbReference>
<dbReference type="AlphaFoldDB" id="A0AA36FY17"/>
<evidence type="ECO:0000256" key="2">
    <source>
        <dbReference type="ARBA" id="ARBA00022448"/>
    </source>
</evidence>
<feature type="transmembrane region" description="Helical" evidence="7">
    <location>
        <begin position="241"/>
        <end position="260"/>
    </location>
</feature>
<dbReference type="Gene3D" id="3.30.565.10">
    <property type="entry name" value="Histidine kinase-like ATPase, C-terminal domain"/>
    <property type="match status" value="1"/>
</dbReference>
<feature type="domain" description="ABC transmembrane type-1" evidence="8">
    <location>
        <begin position="205"/>
        <end position="392"/>
    </location>
</feature>
<feature type="transmembrane region" description="Helical" evidence="7">
    <location>
        <begin position="207"/>
        <end position="229"/>
    </location>
</feature>
<dbReference type="InterPro" id="IPR000515">
    <property type="entry name" value="MetI-like"/>
</dbReference>
<keyword evidence="10" id="KW-1185">Reference proteome</keyword>
<sequence length="409" mass="46416">MVHDISQLIEDKYMLSREVKHKELLALQAQINPHFLYNTLELINAMAIEIENAILHGIMEKDDEEGCIRVTARREEEDVVIEVTDDGDNIYKETGGYGIRNVEERLKLSYGNIYALKIIKKVTKMSRKSYVTKLDASPVFTFVSYTIMTLIAVICVLPFVVLIAGAFSLEEFGFARRVLVSWPRDFSFDAFKYIFQYPENVLSAYKVSVIVTVIGTTLSLLLSTLAAYVISRKELKHRNKLAFFLFFTTLFNGGLAPYYIWITNNLKLSNTYAVLIFGSDVNVMYILILRSFIKESVPEPLVESAKMDGAGDLRIFFQMVLPLLKPALASIGIFTVLAYWNDWWTPMMFTTKDHLVPLQYLLYKMLSSTTFGGYVPLAMTVIATGPILLVFPFDQKYFVSGITIGSVKG</sequence>
<comment type="caution">
    <text evidence="9">The sequence shown here is derived from an EMBL/GenBank/DDBJ whole genome shotgun (WGS) entry which is preliminary data.</text>
</comment>
<dbReference type="InterPro" id="IPR010559">
    <property type="entry name" value="Sig_transdc_His_kin_internal"/>
</dbReference>
<dbReference type="PROSITE" id="PS50928">
    <property type="entry name" value="ABC_TM1"/>
    <property type="match status" value="1"/>
</dbReference>
<dbReference type="SUPFAM" id="SSF55874">
    <property type="entry name" value="ATPase domain of HSP90 chaperone/DNA topoisomerase II/histidine kinase"/>
    <property type="match status" value="1"/>
</dbReference>
<dbReference type="Pfam" id="PF00528">
    <property type="entry name" value="BPD_transp_1"/>
    <property type="match status" value="1"/>
</dbReference>
<evidence type="ECO:0000256" key="4">
    <source>
        <dbReference type="ARBA" id="ARBA00022692"/>
    </source>
</evidence>